<dbReference type="PANTHER" id="PTHR46065">
    <property type="entry name" value="E3 UBIQUITIN-PROTEIN LIGASE MARCH 2/3 FAMILY MEMBER"/>
    <property type="match status" value="1"/>
</dbReference>
<dbReference type="GO" id="GO:0016020">
    <property type="term" value="C:membrane"/>
    <property type="evidence" value="ECO:0007669"/>
    <property type="project" value="UniProtKB-SubCell"/>
</dbReference>
<dbReference type="GO" id="GO:0008270">
    <property type="term" value="F:zinc ion binding"/>
    <property type="evidence" value="ECO:0007669"/>
    <property type="project" value="UniProtKB-KW"/>
</dbReference>
<evidence type="ECO:0000256" key="9">
    <source>
        <dbReference type="ARBA" id="ARBA00023136"/>
    </source>
</evidence>
<keyword evidence="8" id="KW-1133">Transmembrane helix</keyword>
<evidence type="ECO:0000256" key="8">
    <source>
        <dbReference type="ARBA" id="ARBA00022989"/>
    </source>
</evidence>
<accession>A0A9Q0YLZ4</accession>
<evidence type="ECO:0000256" key="2">
    <source>
        <dbReference type="ARBA" id="ARBA00022679"/>
    </source>
</evidence>
<feature type="region of interest" description="Disordered" evidence="10">
    <location>
        <begin position="1"/>
        <end position="64"/>
    </location>
</feature>
<comment type="caution">
    <text evidence="12">The sequence shown here is derived from an EMBL/GenBank/DDBJ whole genome shotgun (WGS) entry which is preliminary data.</text>
</comment>
<keyword evidence="4" id="KW-0479">Metal-binding</keyword>
<dbReference type="GO" id="GO:0004842">
    <property type="term" value="F:ubiquitin-protein transferase activity"/>
    <property type="evidence" value="ECO:0007669"/>
    <property type="project" value="TreeGrafter"/>
</dbReference>
<sequence>MSSTQQSPREDIEGDCGEGEPPEVGTPEEPSDGTDNRPLVVVSDSVIPATEGTSTPDDENGTLSDVDCKAAVDVNNDVGLGHFMGDAAVTSTEVVDLLGLPEGDGQGPVVLAAVPYAPLRVPSFSGDDMPFQEVIVNDDSPNQRLKSALHSGNIPSHKAGGESDLNLVSERPGRSTRHVTFSISPLSKSSASIKVDICRICHLGPEQSGMNLVSPCLCSGTVEFTHHSCLTKWLAECGATNCELCGYKYRFQRITAFRPRKLKNTIWRMWCKWRVLNLGVVIDDRDTKMKNHIEDLGLEVKEKVDKSQTLQELNYLIQEEPMADTETRITGEGDGGLIYRMIPDYEANVRTSEENIDSLSNNTEVDNRV</sequence>
<dbReference type="InterPro" id="IPR011016">
    <property type="entry name" value="Znf_RING-CH"/>
</dbReference>
<organism evidence="12 13">
    <name type="scientific">Holothuria leucospilota</name>
    <name type="common">Black long sea cucumber</name>
    <name type="synonym">Mertensiothuria leucospilota</name>
    <dbReference type="NCBI Taxonomy" id="206669"/>
    <lineage>
        <taxon>Eukaryota</taxon>
        <taxon>Metazoa</taxon>
        <taxon>Echinodermata</taxon>
        <taxon>Eleutherozoa</taxon>
        <taxon>Echinozoa</taxon>
        <taxon>Holothuroidea</taxon>
        <taxon>Aspidochirotacea</taxon>
        <taxon>Aspidochirotida</taxon>
        <taxon>Holothuriidae</taxon>
        <taxon>Holothuria</taxon>
    </lineage>
</organism>
<evidence type="ECO:0000256" key="3">
    <source>
        <dbReference type="ARBA" id="ARBA00022692"/>
    </source>
</evidence>
<dbReference type="SMART" id="SM00744">
    <property type="entry name" value="RINGv"/>
    <property type="match status" value="1"/>
</dbReference>
<proteinExistence type="predicted"/>
<evidence type="ECO:0000256" key="4">
    <source>
        <dbReference type="ARBA" id="ARBA00022723"/>
    </source>
</evidence>
<evidence type="ECO:0000256" key="5">
    <source>
        <dbReference type="ARBA" id="ARBA00022771"/>
    </source>
</evidence>
<dbReference type="SUPFAM" id="SSF57850">
    <property type="entry name" value="RING/U-box"/>
    <property type="match status" value="1"/>
</dbReference>
<keyword evidence="2" id="KW-0808">Transferase</keyword>
<keyword evidence="6" id="KW-0833">Ubl conjugation pathway</keyword>
<keyword evidence="7" id="KW-0862">Zinc</keyword>
<dbReference type="AlphaFoldDB" id="A0A9Q0YLZ4"/>
<evidence type="ECO:0000256" key="10">
    <source>
        <dbReference type="SAM" id="MobiDB-lite"/>
    </source>
</evidence>
<feature type="compositionally biased region" description="Acidic residues" evidence="10">
    <location>
        <begin position="12"/>
        <end position="21"/>
    </location>
</feature>
<dbReference type="Pfam" id="PF12906">
    <property type="entry name" value="RINGv"/>
    <property type="match status" value="1"/>
</dbReference>
<dbReference type="GO" id="GO:0016567">
    <property type="term" value="P:protein ubiquitination"/>
    <property type="evidence" value="ECO:0007669"/>
    <property type="project" value="TreeGrafter"/>
</dbReference>
<dbReference type="Proteomes" id="UP001152320">
    <property type="component" value="Chromosome 18"/>
</dbReference>
<comment type="subcellular location">
    <subcellularLocation>
        <location evidence="1">Membrane</location>
        <topology evidence="1">Multi-pass membrane protein</topology>
    </subcellularLocation>
</comment>
<dbReference type="OrthoDB" id="264354at2759"/>
<keyword evidence="13" id="KW-1185">Reference proteome</keyword>
<dbReference type="InterPro" id="IPR013083">
    <property type="entry name" value="Znf_RING/FYVE/PHD"/>
</dbReference>
<reference evidence="12" key="1">
    <citation type="submission" date="2021-10" db="EMBL/GenBank/DDBJ databases">
        <title>Tropical sea cucumber genome reveals ecological adaptation and Cuvierian tubules defense mechanism.</title>
        <authorList>
            <person name="Chen T."/>
        </authorList>
    </citation>
    <scope>NUCLEOTIDE SEQUENCE</scope>
    <source>
        <strain evidence="12">Nanhai2018</strain>
        <tissue evidence="12">Muscle</tissue>
    </source>
</reference>
<dbReference type="PANTHER" id="PTHR46065:SF6">
    <property type="entry name" value="RING FINGER CONTAINING PROTEIN, PUTATIVE-RELATED"/>
    <property type="match status" value="1"/>
</dbReference>
<dbReference type="Gene3D" id="3.30.40.10">
    <property type="entry name" value="Zinc/RING finger domain, C3HC4 (zinc finger)"/>
    <property type="match status" value="1"/>
</dbReference>
<keyword evidence="3" id="KW-0812">Transmembrane</keyword>
<name>A0A9Q0YLZ4_HOLLE</name>
<evidence type="ECO:0000313" key="12">
    <source>
        <dbReference type="EMBL" id="KAJ8024970.1"/>
    </source>
</evidence>
<protein>
    <submittedName>
        <fullName evidence="12">E3 ubiquitin-protein ligase MARCH4</fullName>
    </submittedName>
</protein>
<evidence type="ECO:0000256" key="7">
    <source>
        <dbReference type="ARBA" id="ARBA00022833"/>
    </source>
</evidence>
<dbReference type="PROSITE" id="PS51292">
    <property type="entry name" value="ZF_RING_CH"/>
    <property type="match status" value="1"/>
</dbReference>
<evidence type="ECO:0000256" key="6">
    <source>
        <dbReference type="ARBA" id="ARBA00022786"/>
    </source>
</evidence>
<evidence type="ECO:0000313" key="13">
    <source>
        <dbReference type="Proteomes" id="UP001152320"/>
    </source>
</evidence>
<keyword evidence="9" id="KW-0472">Membrane</keyword>
<gene>
    <name evidence="12" type="ORF">HOLleu_35040</name>
</gene>
<evidence type="ECO:0000259" key="11">
    <source>
        <dbReference type="PROSITE" id="PS51292"/>
    </source>
</evidence>
<feature type="domain" description="RING-CH-type" evidence="11">
    <location>
        <begin position="190"/>
        <end position="252"/>
    </location>
</feature>
<keyword evidence="5" id="KW-0863">Zinc-finger</keyword>
<dbReference type="EMBL" id="JAIZAY010000018">
    <property type="protein sequence ID" value="KAJ8024970.1"/>
    <property type="molecule type" value="Genomic_DNA"/>
</dbReference>
<evidence type="ECO:0000256" key="1">
    <source>
        <dbReference type="ARBA" id="ARBA00004141"/>
    </source>
</evidence>